<name>A0AAW0ADM0_9AGAR</name>
<dbReference type="AlphaFoldDB" id="A0AAW0ADM0"/>
<dbReference type="GO" id="GO:0003677">
    <property type="term" value="F:DNA binding"/>
    <property type="evidence" value="ECO:0007669"/>
    <property type="project" value="InterPro"/>
</dbReference>
<comment type="caution">
    <text evidence="1">The sequence shown here is derived from an EMBL/GenBank/DDBJ whole genome shotgun (WGS) entry which is preliminary data.</text>
</comment>
<protein>
    <submittedName>
        <fullName evidence="1">Uncharacterized protein</fullName>
    </submittedName>
</protein>
<dbReference type="GO" id="GO:0015074">
    <property type="term" value="P:DNA integration"/>
    <property type="evidence" value="ECO:0007669"/>
    <property type="project" value="InterPro"/>
</dbReference>
<evidence type="ECO:0000313" key="1">
    <source>
        <dbReference type="EMBL" id="KAK7006981.1"/>
    </source>
</evidence>
<dbReference type="EMBL" id="JAWWNJ010000074">
    <property type="protein sequence ID" value="KAK7006981.1"/>
    <property type="molecule type" value="Genomic_DNA"/>
</dbReference>
<organism evidence="1 2">
    <name type="scientific">Favolaschia claudopus</name>
    <dbReference type="NCBI Taxonomy" id="2862362"/>
    <lineage>
        <taxon>Eukaryota</taxon>
        <taxon>Fungi</taxon>
        <taxon>Dikarya</taxon>
        <taxon>Basidiomycota</taxon>
        <taxon>Agaricomycotina</taxon>
        <taxon>Agaricomycetes</taxon>
        <taxon>Agaricomycetidae</taxon>
        <taxon>Agaricales</taxon>
        <taxon>Marasmiineae</taxon>
        <taxon>Mycenaceae</taxon>
        <taxon>Favolaschia</taxon>
    </lineage>
</organism>
<evidence type="ECO:0000313" key="2">
    <source>
        <dbReference type="Proteomes" id="UP001362999"/>
    </source>
</evidence>
<proteinExistence type="predicted"/>
<sequence length="87" mass="10289">SVTSRSLTNDLQDLGYKSWTMYGTHSFRRGGCQHRIKNKNWTVDMVAAWGGWSQVEAITMFRYFYSPKDNHEFMGDYDRNAPKRQQM</sequence>
<reference evidence="1 2" key="1">
    <citation type="journal article" date="2024" name="J Genomics">
        <title>Draft genome sequencing and assembly of Favolaschia claudopus CIRM-BRFM 2984 isolated from oak limbs.</title>
        <authorList>
            <person name="Navarro D."/>
            <person name="Drula E."/>
            <person name="Chaduli D."/>
            <person name="Cazenave R."/>
            <person name="Ahrendt S."/>
            <person name="Wang J."/>
            <person name="Lipzen A."/>
            <person name="Daum C."/>
            <person name="Barry K."/>
            <person name="Grigoriev I.V."/>
            <person name="Favel A."/>
            <person name="Rosso M.N."/>
            <person name="Martin F."/>
        </authorList>
    </citation>
    <scope>NUCLEOTIDE SEQUENCE [LARGE SCALE GENOMIC DNA]</scope>
    <source>
        <strain evidence="1 2">CIRM-BRFM 2984</strain>
    </source>
</reference>
<dbReference type="InterPro" id="IPR013762">
    <property type="entry name" value="Integrase-like_cat_sf"/>
</dbReference>
<dbReference type="GO" id="GO:0006310">
    <property type="term" value="P:DNA recombination"/>
    <property type="evidence" value="ECO:0007669"/>
    <property type="project" value="InterPro"/>
</dbReference>
<feature type="non-terminal residue" evidence="1">
    <location>
        <position position="1"/>
    </location>
</feature>
<gene>
    <name evidence="1" type="ORF">R3P38DRAFT_2554984</name>
</gene>
<dbReference type="Gene3D" id="1.10.443.10">
    <property type="entry name" value="Intergrase catalytic core"/>
    <property type="match status" value="1"/>
</dbReference>
<dbReference type="Proteomes" id="UP001362999">
    <property type="component" value="Unassembled WGS sequence"/>
</dbReference>
<keyword evidence="2" id="KW-1185">Reference proteome</keyword>
<accession>A0AAW0ADM0</accession>